<accession>I2N0I0</accession>
<keyword evidence="2" id="KW-1133">Transmembrane helix</keyword>
<keyword evidence="2" id="KW-0472">Membrane</keyword>
<feature type="region of interest" description="Disordered" evidence="1">
    <location>
        <begin position="120"/>
        <end position="168"/>
    </location>
</feature>
<dbReference type="AlphaFoldDB" id="I2N0I0"/>
<dbReference type="EMBL" id="CP029159">
    <property type="protein sequence ID" value="QKM69199.1"/>
    <property type="molecule type" value="Genomic_DNA"/>
</dbReference>
<dbReference type="Proteomes" id="UP000005940">
    <property type="component" value="Chromosome"/>
</dbReference>
<reference evidence="3 4" key="1">
    <citation type="journal article" date="2012" name="J. Bacteriol.">
        <title>Draft genome of Streptomyces tsukubaensis NRRL 18488, the producer of the clinically important immunosuppressant tacrolimus (FK506).</title>
        <authorList>
            <person name="Barreiro C."/>
            <person name="Prieto C."/>
            <person name="Sola-Landa A."/>
            <person name="Solera E."/>
            <person name="Martinez-Castro M."/>
            <person name="Perez-Redondo R."/>
            <person name="Garcia-Estrada C."/>
            <person name="Aparicio J.F."/>
            <person name="Fernandez-Martinez L.T."/>
            <person name="Santos-Aberturas J."/>
            <person name="Salehi-Najafabadi Z."/>
            <person name="Rodriguez-Garcia A."/>
            <person name="Tauch A."/>
            <person name="Martin J.F."/>
        </authorList>
    </citation>
    <scope>NUCLEOTIDE SEQUENCE [LARGE SCALE GENOMIC DNA]</scope>
    <source>
        <strain evidence="4">DSM 42081 / NBRC 108919 / NRRL 18488 / 9993</strain>
    </source>
</reference>
<evidence type="ECO:0000256" key="1">
    <source>
        <dbReference type="SAM" id="MobiDB-lite"/>
    </source>
</evidence>
<proteinExistence type="predicted"/>
<keyword evidence="4" id="KW-1185">Reference proteome</keyword>
<name>I2N0I0_STRT9</name>
<feature type="compositionally biased region" description="Basic and acidic residues" evidence="1">
    <location>
        <begin position="37"/>
        <end position="46"/>
    </location>
</feature>
<evidence type="ECO:0000256" key="2">
    <source>
        <dbReference type="SAM" id="Phobius"/>
    </source>
</evidence>
<organism evidence="3 4">
    <name type="scientific">Streptomyces tsukubensis (strain DSM 42081 / NBRC 108919 / NRRL 18488 / 9993)</name>
    <dbReference type="NCBI Taxonomy" id="1114943"/>
    <lineage>
        <taxon>Bacteria</taxon>
        <taxon>Bacillati</taxon>
        <taxon>Actinomycetota</taxon>
        <taxon>Actinomycetes</taxon>
        <taxon>Kitasatosporales</taxon>
        <taxon>Streptomycetaceae</taxon>
        <taxon>Streptomyces</taxon>
    </lineage>
</organism>
<keyword evidence="2" id="KW-0812">Transmembrane</keyword>
<feature type="compositionally biased region" description="Basic and acidic residues" evidence="1">
    <location>
        <begin position="63"/>
        <end position="88"/>
    </location>
</feature>
<feature type="transmembrane region" description="Helical" evidence="2">
    <location>
        <begin position="92"/>
        <end position="114"/>
    </location>
</feature>
<evidence type="ECO:0000313" key="3">
    <source>
        <dbReference type="EMBL" id="QKM69199.1"/>
    </source>
</evidence>
<sequence>MNLAPVPPDGADDATRFIPPVPPEGADDATRFIPPVPRERGHDETRLLPPVPPPEADAFESLFRQDGDRPESPRARAVREEREAERQKASQLAVMGAVVVACAVLGLGLSAAIYGGDDTGKDDAPPSAAANTPGTSAPARSAAPPPPPPPKPSPSASEEEDRPDGPARTQAEALDRLLADSNNSRDAVVRSVANIRQCQELGRAATDLRGAAEQRRILVARLQSLGVDRLPRGGELSAALIRAWQSSAAADDHYASWAEQVQGERGCRDGRARTTRRAVEGNRASAAATDAKRQAAGMWNAIAEEHELTERRAEQL</sequence>
<feature type="compositionally biased region" description="Pro residues" evidence="1">
    <location>
        <begin position="143"/>
        <end position="153"/>
    </location>
</feature>
<feature type="region of interest" description="Disordered" evidence="1">
    <location>
        <begin position="1"/>
        <end position="92"/>
    </location>
</feature>
<evidence type="ECO:0000313" key="4">
    <source>
        <dbReference type="Proteomes" id="UP000005940"/>
    </source>
</evidence>
<dbReference type="RefSeq" id="WP_006348605.1">
    <property type="nucleotide sequence ID" value="NZ_CP029159.1"/>
</dbReference>
<protein>
    <submittedName>
        <fullName evidence="3">Uncharacterized protein</fullName>
    </submittedName>
</protein>
<gene>
    <name evidence="3" type="ORF">STSU_020550</name>
</gene>